<dbReference type="AlphaFoldDB" id="A0A1B7VX54"/>
<name>A0A1B7VX54_APHFL</name>
<evidence type="ECO:0000313" key="13">
    <source>
        <dbReference type="EMBL" id="OBQ25538.1"/>
    </source>
</evidence>
<dbReference type="SUPFAM" id="SSF52540">
    <property type="entry name" value="P-loop containing nucleoside triphosphate hydrolases"/>
    <property type="match status" value="1"/>
</dbReference>
<dbReference type="FunFam" id="3.40.50.300:FF:000802">
    <property type="entry name" value="Sulfate adenylyltransferase"/>
    <property type="match status" value="1"/>
</dbReference>
<evidence type="ECO:0000256" key="6">
    <source>
        <dbReference type="ARBA" id="ARBA00022679"/>
    </source>
</evidence>
<dbReference type="InterPro" id="IPR059117">
    <property type="entry name" value="APS_kinase_dom"/>
</dbReference>
<evidence type="ECO:0000256" key="10">
    <source>
        <dbReference type="HAMAP-Rule" id="MF_00065"/>
    </source>
</evidence>
<dbReference type="GO" id="GO:0005737">
    <property type="term" value="C:cytoplasm"/>
    <property type="evidence" value="ECO:0007669"/>
    <property type="project" value="TreeGrafter"/>
</dbReference>
<dbReference type="Gene3D" id="3.40.50.300">
    <property type="entry name" value="P-loop containing nucleotide triphosphate hydrolases"/>
    <property type="match status" value="1"/>
</dbReference>
<keyword evidence="8 10" id="KW-0418">Kinase</keyword>
<comment type="pathway">
    <text evidence="3 10 11">Sulfur metabolism; hydrogen sulfide biosynthesis; sulfite from sulfate: step 2/3.</text>
</comment>
<feature type="binding site" evidence="10">
    <location>
        <begin position="12"/>
        <end position="19"/>
    </location>
    <ligand>
        <name>ATP</name>
        <dbReference type="ChEBI" id="CHEBI:30616"/>
    </ligand>
</feature>
<evidence type="ECO:0000256" key="8">
    <source>
        <dbReference type="ARBA" id="ARBA00022777"/>
    </source>
</evidence>
<dbReference type="GO" id="GO:0005524">
    <property type="term" value="F:ATP binding"/>
    <property type="evidence" value="ECO:0007669"/>
    <property type="project" value="UniProtKB-UniRule"/>
</dbReference>
<reference evidence="13 14" key="1">
    <citation type="submission" date="2015-09" db="EMBL/GenBank/DDBJ databases">
        <title>Whole genome shotgun sequence assembly of Aphanizomenon flos-aquae UKL13.</title>
        <authorList>
            <person name="Driscoll C."/>
        </authorList>
    </citation>
    <scope>NUCLEOTIDE SEQUENCE [LARGE SCALE GENOMIC DNA]</scope>
    <source>
        <strain evidence="13">MDT13</strain>
    </source>
</reference>
<protein>
    <recommendedName>
        <fullName evidence="4 10">Adenylyl-sulfate kinase</fullName>
        <ecNumber evidence="4 10">2.7.1.25</ecNumber>
    </recommendedName>
    <alternativeName>
        <fullName evidence="10">APS kinase</fullName>
    </alternativeName>
    <alternativeName>
        <fullName evidence="10">ATP adenosine-5'-phosphosulfate 3'-phosphotransferase</fullName>
    </alternativeName>
    <alternativeName>
        <fullName evidence="10">Adenosine-5'-phosphosulfate kinase</fullName>
    </alternativeName>
</protein>
<dbReference type="GO" id="GO:0004020">
    <property type="term" value="F:adenylylsulfate kinase activity"/>
    <property type="evidence" value="ECO:0007669"/>
    <property type="project" value="UniProtKB-UniRule"/>
</dbReference>
<dbReference type="GO" id="GO:0070814">
    <property type="term" value="P:hydrogen sulfide biosynthetic process"/>
    <property type="evidence" value="ECO:0007669"/>
    <property type="project" value="UniProtKB-UniRule"/>
</dbReference>
<evidence type="ECO:0000313" key="14">
    <source>
        <dbReference type="Proteomes" id="UP000092382"/>
    </source>
</evidence>
<evidence type="ECO:0000256" key="5">
    <source>
        <dbReference type="ARBA" id="ARBA00022553"/>
    </source>
</evidence>
<dbReference type="InterPro" id="IPR027417">
    <property type="entry name" value="P-loop_NTPase"/>
</dbReference>
<dbReference type="EC" id="2.7.1.25" evidence="4 10"/>
<dbReference type="InterPro" id="IPR050512">
    <property type="entry name" value="Sulf_AdTrans/APS_kinase"/>
</dbReference>
<dbReference type="Proteomes" id="UP000092382">
    <property type="component" value="Unassembled WGS sequence"/>
</dbReference>
<evidence type="ECO:0000256" key="9">
    <source>
        <dbReference type="ARBA" id="ARBA00022840"/>
    </source>
</evidence>
<sequence length="188" mass="21136">MKYSGLTLWFTGLSGAGKTTVSQGVELELKKRCCRVEVLDGDVVRTHLSQGLGFSKEDRDINVHRIGFVASLLSRYQVIAIVSAISPYRETREKVRQMTENFVEVYVKASLETCEDRDVKGLYAKARSGKIKGFTGIDDPYEEPINPEIICNTEQESIDESVVKVIHYLEKMGYIPVSDIPELQLTNV</sequence>
<dbReference type="InterPro" id="IPR002891">
    <property type="entry name" value="APS"/>
</dbReference>
<evidence type="ECO:0000256" key="1">
    <source>
        <dbReference type="ARBA" id="ARBA00001823"/>
    </source>
</evidence>
<comment type="similarity">
    <text evidence="10 11">Belongs to the APS kinase family.</text>
</comment>
<dbReference type="NCBIfam" id="NF003013">
    <property type="entry name" value="PRK03846.1"/>
    <property type="match status" value="1"/>
</dbReference>
<keyword evidence="9 10" id="KW-0067">ATP-binding</keyword>
<keyword evidence="6 10" id="KW-0808">Transferase</keyword>
<keyword evidence="5 10" id="KW-0597">Phosphoprotein</keyword>
<comment type="function">
    <text evidence="2 10 11">Catalyzes the synthesis of activated sulfate.</text>
</comment>
<dbReference type="GO" id="GO:0010134">
    <property type="term" value="P:sulfate assimilation via adenylyl sulfate reduction"/>
    <property type="evidence" value="ECO:0007669"/>
    <property type="project" value="TreeGrafter"/>
</dbReference>
<dbReference type="PANTHER" id="PTHR42700">
    <property type="entry name" value="SULFATE ADENYLYLTRANSFERASE"/>
    <property type="match status" value="1"/>
</dbReference>
<evidence type="ECO:0000256" key="2">
    <source>
        <dbReference type="ARBA" id="ARBA00002632"/>
    </source>
</evidence>
<dbReference type="GO" id="GO:0019379">
    <property type="term" value="P:sulfate assimilation, phosphoadenylyl sulfate reduction by phosphoadenylyl-sulfate reductase (thioredoxin)"/>
    <property type="evidence" value="ECO:0007669"/>
    <property type="project" value="TreeGrafter"/>
</dbReference>
<feature type="active site" description="Phosphoserine intermediate" evidence="10">
    <location>
        <position position="86"/>
    </location>
</feature>
<keyword evidence="7 10" id="KW-0547">Nucleotide-binding</keyword>
<dbReference type="NCBIfam" id="NF002059">
    <property type="entry name" value="PRK00889.1"/>
    <property type="match status" value="1"/>
</dbReference>
<dbReference type="UniPathway" id="UPA00140">
    <property type="reaction ID" value="UER00205"/>
</dbReference>
<dbReference type="PANTHER" id="PTHR42700:SF1">
    <property type="entry name" value="SULFATE ADENYLYLTRANSFERASE"/>
    <property type="match status" value="1"/>
</dbReference>
<evidence type="ECO:0000256" key="11">
    <source>
        <dbReference type="RuleBase" id="RU004347"/>
    </source>
</evidence>
<evidence type="ECO:0000259" key="12">
    <source>
        <dbReference type="Pfam" id="PF01583"/>
    </source>
</evidence>
<dbReference type="HAMAP" id="MF_00065">
    <property type="entry name" value="Adenylyl_sulf_kinase"/>
    <property type="match status" value="1"/>
</dbReference>
<dbReference type="STRING" id="1803587.GCA_001593825_03107"/>
<comment type="catalytic activity">
    <reaction evidence="1 10 11">
        <text>adenosine 5'-phosphosulfate + ATP = 3'-phosphoadenylyl sulfate + ADP + H(+)</text>
        <dbReference type="Rhea" id="RHEA:24152"/>
        <dbReference type="ChEBI" id="CHEBI:15378"/>
        <dbReference type="ChEBI" id="CHEBI:30616"/>
        <dbReference type="ChEBI" id="CHEBI:58243"/>
        <dbReference type="ChEBI" id="CHEBI:58339"/>
        <dbReference type="ChEBI" id="CHEBI:456216"/>
        <dbReference type="EC" id="2.7.1.25"/>
    </reaction>
</comment>
<evidence type="ECO:0000256" key="4">
    <source>
        <dbReference type="ARBA" id="ARBA00012121"/>
    </source>
</evidence>
<organism evidence="13 14">
    <name type="scientific">Aphanizomenon flos-aquae LD13</name>
    <dbReference type="NCBI Taxonomy" id="1710894"/>
    <lineage>
        <taxon>Bacteria</taxon>
        <taxon>Bacillati</taxon>
        <taxon>Cyanobacteriota</taxon>
        <taxon>Cyanophyceae</taxon>
        <taxon>Nostocales</taxon>
        <taxon>Aphanizomenonaceae</taxon>
        <taxon>Aphanizomenon</taxon>
    </lineage>
</organism>
<proteinExistence type="inferred from homology"/>
<evidence type="ECO:0000256" key="7">
    <source>
        <dbReference type="ARBA" id="ARBA00022741"/>
    </source>
</evidence>
<feature type="domain" description="APS kinase" evidence="12">
    <location>
        <begin position="5"/>
        <end position="151"/>
    </location>
</feature>
<comment type="caution">
    <text evidence="13">The sequence shown here is derived from an EMBL/GenBank/DDBJ whole genome shotgun (WGS) entry which is preliminary data.</text>
</comment>
<gene>
    <name evidence="10" type="primary">cysC</name>
    <name evidence="13" type="ORF">AN481_09765</name>
</gene>
<dbReference type="Pfam" id="PF01583">
    <property type="entry name" value="APS_kinase"/>
    <property type="match status" value="1"/>
</dbReference>
<accession>A0A1B7VX54</accession>
<dbReference type="CDD" id="cd02027">
    <property type="entry name" value="APSK"/>
    <property type="match status" value="1"/>
</dbReference>
<dbReference type="GO" id="GO:0004781">
    <property type="term" value="F:sulfate adenylyltransferase (ATP) activity"/>
    <property type="evidence" value="ECO:0007669"/>
    <property type="project" value="TreeGrafter"/>
</dbReference>
<dbReference type="EMBL" id="LJOY01000027">
    <property type="protein sequence ID" value="OBQ25538.1"/>
    <property type="molecule type" value="Genomic_DNA"/>
</dbReference>
<dbReference type="NCBIfam" id="TIGR00455">
    <property type="entry name" value="apsK"/>
    <property type="match status" value="1"/>
</dbReference>
<dbReference type="PATRIC" id="fig|1710894.3.peg.3881"/>
<evidence type="ECO:0000256" key="3">
    <source>
        <dbReference type="ARBA" id="ARBA00004806"/>
    </source>
</evidence>